<feature type="transmembrane region" description="Helical" evidence="8">
    <location>
        <begin position="84"/>
        <end position="103"/>
    </location>
</feature>
<keyword evidence="3 7" id="KW-0813">Transport</keyword>
<evidence type="ECO:0000256" key="6">
    <source>
        <dbReference type="ARBA" id="ARBA00023136"/>
    </source>
</evidence>
<comment type="subcellular location">
    <subcellularLocation>
        <location evidence="1">Membrane</location>
        <topology evidence="1">Multi-pass membrane protein</topology>
    </subcellularLocation>
</comment>
<feature type="transmembrane region" description="Helical" evidence="8">
    <location>
        <begin position="6"/>
        <end position="27"/>
    </location>
</feature>
<feature type="transmembrane region" description="Helical" evidence="8">
    <location>
        <begin position="36"/>
        <end position="58"/>
    </location>
</feature>
<dbReference type="InterPro" id="IPR023271">
    <property type="entry name" value="Aquaporin-like"/>
</dbReference>
<evidence type="ECO:0000256" key="1">
    <source>
        <dbReference type="ARBA" id="ARBA00004141"/>
    </source>
</evidence>
<evidence type="ECO:0000313" key="10">
    <source>
        <dbReference type="Proteomes" id="UP000239590"/>
    </source>
</evidence>
<dbReference type="Proteomes" id="UP000239590">
    <property type="component" value="Unassembled WGS sequence"/>
</dbReference>
<evidence type="ECO:0000256" key="7">
    <source>
        <dbReference type="RuleBase" id="RU000477"/>
    </source>
</evidence>
<name>A0A2S7IL14_9BACT</name>
<keyword evidence="6 8" id="KW-0472">Membrane</keyword>
<dbReference type="InterPro" id="IPR050363">
    <property type="entry name" value="MIP/Aquaporin"/>
</dbReference>
<accession>A0A2S7IL14</accession>
<feature type="transmembrane region" description="Helical" evidence="8">
    <location>
        <begin position="213"/>
        <end position="235"/>
    </location>
</feature>
<dbReference type="GO" id="GO:0005886">
    <property type="term" value="C:plasma membrane"/>
    <property type="evidence" value="ECO:0007669"/>
    <property type="project" value="TreeGrafter"/>
</dbReference>
<proteinExistence type="inferred from homology"/>
<feature type="transmembrane region" description="Helical" evidence="8">
    <location>
        <begin position="166"/>
        <end position="186"/>
    </location>
</feature>
<dbReference type="PRINTS" id="PR00783">
    <property type="entry name" value="MINTRINSICP"/>
</dbReference>
<dbReference type="PANTHER" id="PTHR43829:SF9">
    <property type="entry name" value="AQUAPORIN-9"/>
    <property type="match status" value="1"/>
</dbReference>
<evidence type="ECO:0000256" key="2">
    <source>
        <dbReference type="ARBA" id="ARBA00006175"/>
    </source>
</evidence>
<dbReference type="SUPFAM" id="SSF81338">
    <property type="entry name" value="Aquaporin-like"/>
    <property type="match status" value="1"/>
</dbReference>
<dbReference type="PROSITE" id="PS00221">
    <property type="entry name" value="MIP"/>
    <property type="match status" value="1"/>
</dbReference>
<comment type="caution">
    <text evidence="9">The sequence shown here is derived from an EMBL/GenBank/DDBJ whole genome shotgun (WGS) entry which is preliminary data.</text>
</comment>
<gene>
    <name evidence="9" type="ORF">C5O19_01330</name>
</gene>
<evidence type="ECO:0000313" key="9">
    <source>
        <dbReference type="EMBL" id="PQA58346.1"/>
    </source>
</evidence>
<sequence length="236" mass="24758">MQAFWGELMGTLVLILLGDGVVANVLLKNSKGENSGWIVITAGWGFAVMLGIFVAKAFGSSDAHLNPAVTLAFAVSNQDYSTLLPYWLAQMIGAFLGAVLVWLQYLPHWAVTTEPSTKLAVFATGPAVRNRTGNFISEFIATAVLILGVSSISGAGELAIGLGPYLVGLLVWSIGLSLGGTTGYAMSPARDLAPRIAHALLPIPDKGPSDWDYAWIPVVASLLGGVAGSLLFMAFH</sequence>
<reference evidence="10" key="1">
    <citation type="submission" date="2018-02" db="EMBL/GenBank/DDBJ databases">
        <title>Genome sequencing of Solimonas sp. HR-BB.</title>
        <authorList>
            <person name="Lee Y."/>
            <person name="Jeon C.O."/>
        </authorList>
    </citation>
    <scope>NUCLEOTIDE SEQUENCE [LARGE SCALE GENOMIC DNA]</scope>
    <source>
        <strain evidence="10">HR-U</strain>
    </source>
</reference>
<keyword evidence="10" id="KW-1185">Reference proteome</keyword>
<organism evidence="9 10">
    <name type="scientific">Siphonobacter curvatus</name>
    <dbReference type="NCBI Taxonomy" id="2094562"/>
    <lineage>
        <taxon>Bacteria</taxon>
        <taxon>Pseudomonadati</taxon>
        <taxon>Bacteroidota</taxon>
        <taxon>Cytophagia</taxon>
        <taxon>Cytophagales</taxon>
        <taxon>Cytophagaceae</taxon>
        <taxon>Siphonobacter</taxon>
    </lineage>
</organism>
<protein>
    <submittedName>
        <fullName evidence="9">Aquaporin</fullName>
    </submittedName>
</protein>
<keyword evidence="5 8" id="KW-1133">Transmembrane helix</keyword>
<dbReference type="InterPro" id="IPR000425">
    <property type="entry name" value="MIP"/>
</dbReference>
<evidence type="ECO:0000256" key="3">
    <source>
        <dbReference type="ARBA" id="ARBA00022448"/>
    </source>
</evidence>
<dbReference type="PANTHER" id="PTHR43829">
    <property type="entry name" value="AQUAPORIN OR AQUAGLYCEROPORIN RELATED"/>
    <property type="match status" value="1"/>
</dbReference>
<evidence type="ECO:0000256" key="5">
    <source>
        <dbReference type="ARBA" id="ARBA00022989"/>
    </source>
</evidence>
<evidence type="ECO:0000256" key="8">
    <source>
        <dbReference type="SAM" id="Phobius"/>
    </source>
</evidence>
<dbReference type="EMBL" id="PTRA01000001">
    <property type="protein sequence ID" value="PQA58346.1"/>
    <property type="molecule type" value="Genomic_DNA"/>
</dbReference>
<evidence type="ECO:0000256" key="4">
    <source>
        <dbReference type="ARBA" id="ARBA00022692"/>
    </source>
</evidence>
<dbReference type="Gene3D" id="1.20.1080.10">
    <property type="entry name" value="Glycerol uptake facilitator protein"/>
    <property type="match status" value="1"/>
</dbReference>
<keyword evidence="4 7" id="KW-0812">Transmembrane</keyword>
<dbReference type="Pfam" id="PF00230">
    <property type="entry name" value="MIP"/>
    <property type="match status" value="1"/>
</dbReference>
<comment type="similarity">
    <text evidence="2 7">Belongs to the MIP/aquaporin (TC 1.A.8) family.</text>
</comment>
<dbReference type="InterPro" id="IPR022357">
    <property type="entry name" value="MIP_CS"/>
</dbReference>
<dbReference type="GO" id="GO:0015254">
    <property type="term" value="F:glycerol channel activity"/>
    <property type="evidence" value="ECO:0007669"/>
    <property type="project" value="TreeGrafter"/>
</dbReference>
<dbReference type="RefSeq" id="WP_104709571.1">
    <property type="nucleotide sequence ID" value="NZ_PTRA01000001.1"/>
</dbReference>
<dbReference type="OrthoDB" id="9807293at2"/>
<dbReference type="AlphaFoldDB" id="A0A2S7IL14"/>
<feature type="transmembrane region" description="Helical" evidence="8">
    <location>
        <begin position="139"/>
        <end position="160"/>
    </location>
</feature>